<dbReference type="InterPro" id="IPR004447">
    <property type="entry name" value="Peptidase_S41A"/>
</dbReference>
<dbReference type="STRING" id="1028.SAMN05661096_03995"/>
<keyword evidence="4 5" id="KW-0720">Serine protease</keyword>
<evidence type="ECO:0000313" key="8">
    <source>
        <dbReference type="Proteomes" id="UP000193804"/>
    </source>
</evidence>
<dbReference type="InterPro" id="IPR001478">
    <property type="entry name" value="PDZ"/>
</dbReference>
<dbReference type="SMART" id="SM00228">
    <property type="entry name" value="PDZ"/>
    <property type="match status" value="1"/>
</dbReference>
<keyword evidence="8" id="KW-1185">Reference proteome</keyword>
<dbReference type="Proteomes" id="UP000193804">
    <property type="component" value="Unassembled WGS sequence"/>
</dbReference>
<dbReference type="NCBIfam" id="TIGR00225">
    <property type="entry name" value="prc"/>
    <property type="match status" value="1"/>
</dbReference>
<dbReference type="Gene3D" id="3.30.750.44">
    <property type="match status" value="1"/>
</dbReference>
<evidence type="ECO:0000259" key="6">
    <source>
        <dbReference type="PROSITE" id="PS50106"/>
    </source>
</evidence>
<dbReference type="InterPro" id="IPR005151">
    <property type="entry name" value="Tail-specific_protease"/>
</dbReference>
<evidence type="ECO:0000256" key="5">
    <source>
        <dbReference type="RuleBase" id="RU004404"/>
    </source>
</evidence>
<dbReference type="GO" id="GO:0030288">
    <property type="term" value="C:outer membrane-bounded periplasmic space"/>
    <property type="evidence" value="ECO:0007669"/>
    <property type="project" value="TreeGrafter"/>
</dbReference>
<keyword evidence="2 5" id="KW-0645">Protease</keyword>
<evidence type="ECO:0000256" key="1">
    <source>
        <dbReference type="ARBA" id="ARBA00009179"/>
    </source>
</evidence>
<dbReference type="PROSITE" id="PS50106">
    <property type="entry name" value="PDZ"/>
    <property type="match status" value="1"/>
</dbReference>
<evidence type="ECO:0000313" key="7">
    <source>
        <dbReference type="EMBL" id="SMG52725.1"/>
    </source>
</evidence>
<dbReference type="CDD" id="cd07560">
    <property type="entry name" value="Peptidase_S41_CPP"/>
    <property type="match status" value="1"/>
</dbReference>
<name>A0A1X7LG14_9BACT</name>
<dbReference type="InterPro" id="IPR029045">
    <property type="entry name" value="ClpP/crotonase-like_dom_sf"/>
</dbReference>
<dbReference type="Pfam" id="PF13180">
    <property type="entry name" value="PDZ_2"/>
    <property type="match status" value="1"/>
</dbReference>
<accession>A0A1X7LG14</accession>
<dbReference type="PANTHER" id="PTHR32060:SF30">
    <property type="entry name" value="CARBOXY-TERMINAL PROCESSING PROTEASE CTPA"/>
    <property type="match status" value="1"/>
</dbReference>
<dbReference type="SUPFAM" id="SSF50156">
    <property type="entry name" value="PDZ domain-like"/>
    <property type="match status" value="1"/>
</dbReference>
<dbReference type="GO" id="GO:0004175">
    <property type="term" value="F:endopeptidase activity"/>
    <property type="evidence" value="ECO:0007669"/>
    <property type="project" value="TreeGrafter"/>
</dbReference>
<dbReference type="Pfam" id="PF03572">
    <property type="entry name" value="Peptidase_S41"/>
    <property type="match status" value="1"/>
</dbReference>
<dbReference type="InterPro" id="IPR036034">
    <property type="entry name" value="PDZ_sf"/>
</dbReference>
<dbReference type="OrthoDB" id="9812068at2"/>
<dbReference type="SMART" id="SM00245">
    <property type="entry name" value="TSPc"/>
    <property type="match status" value="1"/>
</dbReference>
<dbReference type="RefSeq" id="WP_085519112.1">
    <property type="nucleotide sequence ID" value="NZ_FXAW01000012.1"/>
</dbReference>
<sequence length="553" mass="62243">MKLSNKVIITLLAIGMIALVSFQVKKNDRYFEIIKNLDVFTTLYKELNTYYVDEINPTEIMETGIEAMLESLDPYTNFIPEDRIEDYRIMSTGQYGGIGTTMGEIEGRHVVMMILEGAPAEIAGVKIGDELIEINNNSVKDYSTDEINKLLKGQIGTEVDVKVNRKGVKKPLNFEINRDRINIESVPYYGLISGDIAYIRLTEFSSGAGASVRSALVELKGQGAKKVILDLRGNPGGLLNESIEISNIFIPKGLEVVSTKGKIEEWNKTYTANKNPVDVNIPLAVLISNNSASASEIVAGVMQDYDRGVLVGQKSFGKGLVQATRPLSYNSQLKITTAKYYIPSGRCIQAIDYSHRNKDGSIGKIPDSLKSEFKTRAGRVVFDGGGVSPDHAVVNKGYAPITIQLIKKGFIFDFATEYYYQNVDLKPDPKAFNISDDLYKEFTKWVSGRNYSYTTSTEEMIKELKETANQDKYFDFIEEEIAALENEIENHKKEDLEVFQLEIKRALKEEIISRYHKRQGMIESSFENDEEVEEAIMLLNDKNQYKNLLQVKN</sequence>
<dbReference type="PANTHER" id="PTHR32060">
    <property type="entry name" value="TAIL-SPECIFIC PROTEASE"/>
    <property type="match status" value="1"/>
</dbReference>
<dbReference type="EMBL" id="FXAW01000012">
    <property type="protein sequence ID" value="SMG52725.1"/>
    <property type="molecule type" value="Genomic_DNA"/>
</dbReference>
<dbReference type="GO" id="GO:0008236">
    <property type="term" value="F:serine-type peptidase activity"/>
    <property type="evidence" value="ECO:0007669"/>
    <property type="project" value="UniProtKB-KW"/>
</dbReference>
<evidence type="ECO:0000256" key="2">
    <source>
        <dbReference type="ARBA" id="ARBA00022670"/>
    </source>
</evidence>
<proteinExistence type="inferred from homology"/>
<feature type="domain" description="PDZ" evidence="6">
    <location>
        <begin position="96"/>
        <end position="152"/>
    </location>
</feature>
<dbReference type="GO" id="GO:0006508">
    <property type="term" value="P:proteolysis"/>
    <property type="evidence" value="ECO:0007669"/>
    <property type="project" value="UniProtKB-KW"/>
</dbReference>
<dbReference type="Gene3D" id="2.30.42.10">
    <property type="match status" value="1"/>
</dbReference>
<dbReference type="AlphaFoldDB" id="A0A1X7LG14"/>
<evidence type="ECO:0000256" key="4">
    <source>
        <dbReference type="ARBA" id="ARBA00022825"/>
    </source>
</evidence>
<protein>
    <submittedName>
        <fullName evidence="7">Carboxyl-terminal processing protease</fullName>
    </submittedName>
</protein>
<reference evidence="8" key="1">
    <citation type="submission" date="2017-04" db="EMBL/GenBank/DDBJ databases">
        <authorList>
            <person name="Varghese N."/>
            <person name="Submissions S."/>
        </authorList>
    </citation>
    <scope>NUCLEOTIDE SEQUENCE [LARGE SCALE GENOMIC DNA]</scope>
    <source>
        <strain evidence="8">DSM 4125</strain>
    </source>
</reference>
<dbReference type="SUPFAM" id="SSF52096">
    <property type="entry name" value="ClpP/crotonase"/>
    <property type="match status" value="1"/>
</dbReference>
<dbReference type="GO" id="GO:0007165">
    <property type="term" value="P:signal transduction"/>
    <property type="evidence" value="ECO:0007669"/>
    <property type="project" value="TreeGrafter"/>
</dbReference>
<comment type="similarity">
    <text evidence="1 5">Belongs to the peptidase S41A family.</text>
</comment>
<gene>
    <name evidence="7" type="ORF">SAMN05661096_03995</name>
</gene>
<dbReference type="Gene3D" id="3.90.226.10">
    <property type="entry name" value="2-enoyl-CoA Hydratase, Chain A, domain 1"/>
    <property type="match status" value="1"/>
</dbReference>
<evidence type="ECO:0000256" key="3">
    <source>
        <dbReference type="ARBA" id="ARBA00022801"/>
    </source>
</evidence>
<dbReference type="CDD" id="cd06782">
    <property type="entry name" value="cpPDZ_CPP-like"/>
    <property type="match status" value="1"/>
</dbReference>
<keyword evidence="3 5" id="KW-0378">Hydrolase</keyword>
<organism evidence="7 8">
    <name type="scientific">Marivirga sericea</name>
    <dbReference type="NCBI Taxonomy" id="1028"/>
    <lineage>
        <taxon>Bacteria</taxon>
        <taxon>Pseudomonadati</taxon>
        <taxon>Bacteroidota</taxon>
        <taxon>Cytophagia</taxon>
        <taxon>Cytophagales</taxon>
        <taxon>Marivirgaceae</taxon>
        <taxon>Marivirga</taxon>
    </lineage>
</organism>